<feature type="region of interest" description="Disordered" evidence="5">
    <location>
        <begin position="1"/>
        <end position="21"/>
    </location>
</feature>
<dbReference type="CDD" id="cd08249">
    <property type="entry name" value="enoyl_reductase_like"/>
    <property type="match status" value="1"/>
</dbReference>
<dbReference type="PANTHER" id="PTHR45348:SF1">
    <property type="entry name" value="TRANS-ENOYL REDUCTASE STHE"/>
    <property type="match status" value="1"/>
</dbReference>
<keyword evidence="4" id="KW-0560">Oxidoreductase</keyword>
<dbReference type="InterPro" id="IPR013154">
    <property type="entry name" value="ADH-like_N"/>
</dbReference>
<dbReference type="InterPro" id="IPR036291">
    <property type="entry name" value="NAD(P)-bd_dom_sf"/>
</dbReference>
<evidence type="ECO:0000256" key="2">
    <source>
        <dbReference type="ARBA" id="ARBA00022741"/>
    </source>
</evidence>
<dbReference type="Gene3D" id="3.90.180.10">
    <property type="entry name" value="Medium-chain alcohol dehydrogenases, catalytic domain"/>
    <property type="match status" value="1"/>
</dbReference>
<dbReference type="Pfam" id="PF08240">
    <property type="entry name" value="ADH_N"/>
    <property type="match status" value="1"/>
</dbReference>
<dbReference type="SMART" id="SM00829">
    <property type="entry name" value="PKS_ER"/>
    <property type="match status" value="1"/>
</dbReference>
<accession>A0ABR0I4E7</accession>
<dbReference type="RefSeq" id="XP_062798496.1">
    <property type="nucleotide sequence ID" value="XM_062939717.1"/>
</dbReference>
<comment type="caution">
    <text evidence="7">The sequence shown here is derived from an EMBL/GenBank/DDBJ whole genome shotgun (WGS) entry which is preliminary data.</text>
</comment>
<reference evidence="7 8" key="1">
    <citation type="journal article" date="2023" name="bioRxiv">
        <title>High-quality genome assemblies of four members of thePodospora anserinaspecies complex.</title>
        <authorList>
            <person name="Ament-Velasquez S.L."/>
            <person name="Vogan A.A."/>
            <person name="Wallerman O."/>
            <person name="Hartmann F."/>
            <person name="Gautier V."/>
            <person name="Silar P."/>
            <person name="Giraud T."/>
            <person name="Johannesson H."/>
        </authorList>
    </citation>
    <scope>NUCLEOTIDE SEQUENCE [LARGE SCALE GENOMIC DNA]</scope>
    <source>
        <strain evidence="7 8">CBS 124.78</strain>
    </source>
</reference>
<comment type="similarity">
    <text evidence="1">Belongs to the zinc-containing alcohol dehydrogenase family.</text>
</comment>
<dbReference type="InterPro" id="IPR020843">
    <property type="entry name" value="ER"/>
</dbReference>
<dbReference type="InterPro" id="IPR011032">
    <property type="entry name" value="GroES-like_sf"/>
</dbReference>
<proteinExistence type="inferred from homology"/>
<protein>
    <submittedName>
        <fullName evidence="7">Secondary metabolism biosynthetic enzyme</fullName>
    </submittedName>
</protein>
<evidence type="ECO:0000256" key="3">
    <source>
        <dbReference type="ARBA" id="ARBA00022857"/>
    </source>
</evidence>
<name>A0ABR0I4E7_9PEZI</name>
<gene>
    <name evidence="7" type="ORF">QC764_000210</name>
</gene>
<evidence type="ECO:0000256" key="5">
    <source>
        <dbReference type="SAM" id="MobiDB-lite"/>
    </source>
</evidence>
<dbReference type="EMBL" id="JAFFHC010000005">
    <property type="protein sequence ID" value="KAK4675026.1"/>
    <property type="molecule type" value="Genomic_DNA"/>
</dbReference>
<feature type="compositionally biased region" description="Acidic residues" evidence="5">
    <location>
        <begin position="1"/>
        <end position="11"/>
    </location>
</feature>
<keyword evidence="3" id="KW-0521">NADP</keyword>
<dbReference type="PANTHER" id="PTHR45348">
    <property type="entry name" value="HYPOTHETICAL OXIDOREDUCTASE (EUROFUNG)"/>
    <property type="match status" value="1"/>
</dbReference>
<dbReference type="GeneID" id="87960167"/>
<evidence type="ECO:0000256" key="4">
    <source>
        <dbReference type="ARBA" id="ARBA00023002"/>
    </source>
</evidence>
<evidence type="ECO:0000259" key="6">
    <source>
        <dbReference type="SMART" id="SM00829"/>
    </source>
</evidence>
<evidence type="ECO:0000256" key="1">
    <source>
        <dbReference type="ARBA" id="ARBA00008072"/>
    </source>
</evidence>
<dbReference type="SUPFAM" id="SSF50129">
    <property type="entry name" value="GroES-like"/>
    <property type="match status" value="1"/>
</dbReference>
<dbReference type="Proteomes" id="UP001323617">
    <property type="component" value="Unassembled WGS sequence"/>
</dbReference>
<keyword evidence="2" id="KW-0547">Nucleotide-binding</keyword>
<dbReference type="InterPro" id="IPR047122">
    <property type="entry name" value="Trans-enoyl_RdTase-like"/>
</dbReference>
<organism evidence="7 8">
    <name type="scientific">Podospora pseudoanserina</name>
    <dbReference type="NCBI Taxonomy" id="2609844"/>
    <lineage>
        <taxon>Eukaryota</taxon>
        <taxon>Fungi</taxon>
        <taxon>Dikarya</taxon>
        <taxon>Ascomycota</taxon>
        <taxon>Pezizomycotina</taxon>
        <taxon>Sordariomycetes</taxon>
        <taxon>Sordariomycetidae</taxon>
        <taxon>Sordariales</taxon>
        <taxon>Podosporaceae</taxon>
        <taxon>Podospora</taxon>
    </lineage>
</organism>
<evidence type="ECO:0000313" key="7">
    <source>
        <dbReference type="EMBL" id="KAK4675026.1"/>
    </source>
</evidence>
<sequence length="424" mass="44339">MARGEESEEGGADTTQTEQVHLRDPFQHFSSFHRLSLMTTSSANPAAAAADASHATQTAIIQIDSTKPAALPLAVSNTVPMPTIPPPAGHVLIRVLTTALNPNDFKMPTYMPDPGATAGCDYCGIVIATSPADDSHSYREGDRVCGSLFAYNPARPLDGAFAQFATVDARLALRVPASWTDAQAAVLGGIGWTTAALALWGEDMLALKGRPSRPVTGVESEPVLVYGGATASGTMASQLLKASGYRPIAITSPASASLARRYGAAGTASYLSASVVEDARQATGNGIQIRHALDCITNAESYAACMGAIARRGGRYVCLEALDASWPGGRKAVKVGVVMAFETTGYSVDYGAGSTYTRPARVESYKLGVEAAAEMQALIDDGRVVPHPVRELKGGWDGILKGLDMLRGAKVSGEKLVVRIPQDS</sequence>
<feature type="domain" description="Enoyl reductase (ER)" evidence="6">
    <location>
        <begin position="70"/>
        <end position="418"/>
    </location>
</feature>
<evidence type="ECO:0000313" key="8">
    <source>
        <dbReference type="Proteomes" id="UP001323617"/>
    </source>
</evidence>
<dbReference type="Gene3D" id="3.40.50.720">
    <property type="entry name" value="NAD(P)-binding Rossmann-like Domain"/>
    <property type="match status" value="1"/>
</dbReference>
<keyword evidence="8" id="KW-1185">Reference proteome</keyword>
<dbReference type="SUPFAM" id="SSF51735">
    <property type="entry name" value="NAD(P)-binding Rossmann-fold domains"/>
    <property type="match status" value="1"/>
</dbReference>